<organism evidence="7 8">
    <name type="scientific">Helicobacter canis</name>
    <dbReference type="NCBI Taxonomy" id="29419"/>
    <lineage>
        <taxon>Bacteria</taxon>
        <taxon>Pseudomonadati</taxon>
        <taxon>Campylobacterota</taxon>
        <taxon>Epsilonproteobacteria</taxon>
        <taxon>Campylobacterales</taxon>
        <taxon>Helicobacteraceae</taxon>
        <taxon>Helicobacter</taxon>
    </lineage>
</organism>
<dbReference type="EMBL" id="VXKE01000018">
    <property type="protein sequence ID" value="KAA8708947.1"/>
    <property type="molecule type" value="Genomic_DNA"/>
</dbReference>
<dbReference type="InterPro" id="IPR009061">
    <property type="entry name" value="DNA-bd_dom_put_sf"/>
</dbReference>
<dbReference type="PANTHER" id="PTHR30204:SF69">
    <property type="entry name" value="MERR-FAMILY TRANSCRIPTIONAL REGULATOR"/>
    <property type="match status" value="1"/>
</dbReference>
<dbReference type="SMART" id="SM00422">
    <property type="entry name" value="HTH_MERR"/>
    <property type="match status" value="1"/>
</dbReference>
<evidence type="ECO:0000256" key="2">
    <source>
        <dbReference type="ARBA" id="ARBA00023015"/>
    </source>
</evidence>
<dbReference type="PROSITE" id="PS50937">
    <property type="entry name" value="HTH_MERR_2"/>
    <property type="match status" value="1"/>
</dbReference>
<evidence type="ECO:0000256" key="4">
    <source>
        <dbReference type="ARBA" id="ARBA00023163"/>
    </source>
</evidence>
<evidence type="ECO:0000313" key="7">
    <source>
        <dbReference type="EMBL" id="KAA8708947.1"/>
    </source>
</evidence>
<dbReference type="GO" id="GO:0003700">
    <property type="term" value="F:DNA-binding transcription factor activity"/>
    <property type="evidence" value="ECO:0007669"/>
    <property type="project" value="InterPro"/>
</dbReference>
<dbReference type="InterPro" id="IPR000551">
    <property type="entry name" value="MerR-type_HTH_dom"/>
</dbReference>
<dbReference type="Gene3D" id="1.10.1660.10">
    <property type="match status" value="1"/>
</dbReference>
<evidence type="ECO:0000313" key="8">
    <source>
        <dbReference type="Proteomes" id="UP000323707"/>
    </source>
</evidence>
<evidence type="ECO:0000256" key="1">
    <source>
        <dbReference type="ARBA" id="ARBA00022491"/>
    </source>
</evidence>
<proteinExistence type="predicted"/>
<evidence type="ECO:0000259" key="6">
    <source>
        <dbReference type="PROSITE" id="PS50937"/>
    </source>
</evidence>
<name>A0A5M9QLZ7_9HELI</name>
<evidence type="ECO:0000256" key="5">
    <source>
        <dbReference type="SAM" id="Coils"/>
    </source>
</evidence>
<evidence type="ECO:0000256" key="3">
    <source>
        <dbReference type="ARBA" id="ARBA00023125"/>
    </source>
</evidence>
<sequence>MAYTIIEVERATNIPSRKIRFWLDKGLFPFVERDENGVRYFAKSDMEWLRQCGMSLKEIREYAEALSGGIKTATKRRALLQKSYANLQAHIASLQEISQRLETKLRMYDEMIEKGVDTFNPQSRDYKECKKRC</sequence>
<keyword evidence="3" id="KW-0238">DNA-binding</keyword>
<feature type="coiled-coil region" evidence="5">
    <location>
        <begin position="84"/>
        <end position="114"/>
    </location>
</feature>
<keyword evidence="2" id="KW-0805">Transcription regulation</keyword>
<dbReference type="InterPro" id="IPR047057">
    <property type="entry name" value="MerR_fam"/>
</dbReference>
<reference evidence="7 8" key="1">
    <citation type="submission" date="2019-09" db="EMBL/GenBank/DDBJ databases">
        <title>Draft genome sequence of various Type strains from the CCUG.</title>
        <authorList>
            <person name="Pineiro-Iglesias B."/>
            <person name="Tunovic T."/>
            <person name="Unosson C."/>
            <person name="Inganas E."/>
            <person name="Ohlen M."/>
            <person name="Cardew S."/>
            <person name="Jensie-Markopoulos S."/>
            <person name="Salva-Serra F."/>
            <person name="Jaen-Luchoro D."/>
            <person name="Karlsson R."/>
            <person name="Svensson-Stadler L."/>
            <person name="Chun J."/>
            <person name="Moore E."/>
        </authorList>
    </citation>
    <scope>NUCLEOTIDE SEQUENCE [LARGE SCALE GENOMIC DNA]</scope>
    <source>
        <strain evidence="7 8">CCUG 32756T</strain>
    </source>
</reference>
<keyword evidence="4" id="KW-0804">Transcription</keyword>
<dbReference type="SUPFAM" id="SSF46955">
    <property type="entry name" value="Putative DNA-binding domain"/>
    <property type="match status" value="1"/>
</dbReference>
<dbReference type="RefSeq" id="WP_150337483.1">
    <property type="nucleotide sequence ID" value="NZ_JAERIX010000033.1"/>
</dbReference>
<protein>
    <submittedName>
        <fullName evidence="7">MerR family transcriptional regulator</fullName>
    </submittedName>
</protein>
<keyword evidence="5" id="KW-0175">Coiled coil</keyword>
<dbReference type="GO" id="GO:0003677">
    <property type="term" value="F:DNA binding"/>
    <property type="evidence" value="ECO:0007669"/>
    <property type="project" value="UniProtKB-KW"/>
</dbReference>
<feature type="domain" description="HTH merR-type" evidence="6">
    <location>
        <begin position="2"/>
        <end position="65"/>
    </location>
</feature>
<keyword evidence="1" id="KW-0678">Repressor</keyword>
<dbReference type="Pfam" id="PF13411">
    <property type="entry name" value="MerR_1"/>
    <property type="match status" value="1"/>
</dbReference>
<comment type="caution">
    <text evidence="7">The sequence shown here is derived from an EMBL/GenBank/DDBJ whole genome shotgun (WGS) entry which is preliminary data.</text>
</comment>
<dbReference type="AlphaFoldDB" id="A0A5M9QLZ7"/>
<dbReference type="Proteomes" id="UP000323707">
    <property type="component" value="Unassembled WGS sequence"/>
</dbReference>
<gene>
    <name evidence="7" type="ORF">F4V45_05910</name>
</gene>
<dbReference type="CDD" id="cd01109">
    <property type="entry name" value="HTH_YyaN"/>
    <property type="match status" value="1"/>
</dbReference>
<dbReference type="PANTHER" id="PTHR30204">
    <property type="entry name" value="REDOX-CYCLING DRUG-SENSING TRANSCRIPTIONAL ACTIVATOR SOXR"/>
    <property type="match status" value="1"/>
</dbReference>
<accession>A0A5M9QLZ7</accession>